<gene>
    <name evidence="2" type="ORF">GGR17_002101</name>
</gene>
<dbReference type="Gene3D" id="2.40.160.60">
    <property type="entry name" value="Outer membrane protein transport protein (OMPP1/FadL/TodX)"/>
    <property type="match status" value="1"/>
</dbReference>
<name>A0A840CDY0_9RHOB</name>
<dbReference type="AlphaFoldDB" id="A0A840CDY0"/>
<evidence type="ECO:0000313" key="2">
    <source>
        <dbReference type="EMBL" id="MBB4022292.1"/>
    </source>
</evidence>
<comment type="caution">
    <text evidence="2">The sequence shown here is derived from an EMBL/GenBank/DDBJ whole genome shotgun (WGS) entry which is preliminary data.</text>
</comment>
<proteinExistence type="predicted"/>
<evidence type="ECO:0000313" key="3">
    <source>
        <dbReference type="Proteomes" id="UP000585681"/>
    </source>
</evidence>
<evidence type="ECO:0000256" key="1">
    <source>
        <dbReference type="SAM" id="SignalP"/>
    </source>
</evidence>
<organism evidence="2 3">
    <name type="scientific">Actibacterium naphthalenivorans</name>
    <dbReference type="NCBI Taxonomy" id="1614693"/>
    <lineage>
        <taxon>Bacteria</taxon>
        <taxon>Pseudomonadati</taxon>
        <taxon>Pseudomonadota</taxon>
        <taxon>Alphaproteobacteria</taxon>
        <taxon>Rhodobacterales</taxon>
        <taxon>Roseobacteraceae</taxon>
        <taxon>Actibacterium</taxon>
    </lineage>
</organism>
<feature type="chain" id="PRO_5032486162" evidence="1">
    <location>
        <begin position="31"/>
        <end position="116"/>
    </location>
</feature>
<sequence>MTIRNTRRADIARAAGLCCTLGILAGPASATNGYIANGYGGGSKGMAGAGVAVPTGVLGLARNPAMGLKVGNQAGFCLTTFAPDRGFETSGTGPLANGSYDSRNSVFVIPCGGANF</sequence>
<dbReference type="Proteomes" id="UP000585681">
    <property type="component" value="Unassembled WGS sequence"/>
</dbReference>
<feature type="signal peptide" evidence="1">
    <location>
        <begin position="1"/>
        <end position="30"/>
    </location>
</feature>
<keyword evidence="3" id="KW-1185">Reference proteome</keyword>
<keyword evidence="1" id="KW-0732">Signal</keyword>
<dbReference type="EMBL" id="JACIEQ010000002">
    <property type="protein sequence ID" value="MBB4022292.1"/>
    <property type="molecule type" value="Genomic_DNA"/>
</dbReference>
<accession>A0A840CDY0</accession>
<reference evidence="2" key="1">
    <citation type="submission" date="2020-08" db="EMBL/GenBank/DDBJ databases">
        <title>Genomic Encyclopedia of Type Strains, Phase IV (KMG-IV): sequencing the most valuable type-strain genomes for metagenomic binning, comparative biology and taxonomic classification.</title>
        <authorList>
            <person name="Goeker M."/>
        </authorList>
    </citation>
    <scope>NUCLEOTIDE SEQUENCE [LARGE SCALE GENOMIC DNA]</scope>
    <source>
        <strain evidence="2">DSM 105040</strain>
    </source>
</reference>
<dbReference type="RefSeq" id="WP_054538927.1">
    <property type="nucleotide sequence ID" value="NZ_JACIEQ010000002.1"/>
</dbReference>
<protein>
    <submittedName>
        <fullName evidence="2">Uncharacterized protein</fullName>
    </submittedName>
</protein>